<proteinExistence type="predicted"/>
<accession>A0AAD7GUG0</accession>
<comment type="caution">
    <text evidence="2">The sequence shown here is derived from an EMBL/GenBank/DDBJ whole genome shotgun (WGS) entry which is preliminary data.</text>
</comment>
<feature type="chain" id="PRO_5042154205" evidence="1">
    <location>
        <begin position="20"/>
        <end position="137"/>
    </location>
</feature>
<dbReference type="EMBL" id="JARKIE010000008">
    <property type="protein sequence ID" value="KAJ7705424.1"/>
    <property type="molecule type" value="Genomic_DNA"/>
</dbReference>
<sequence length="137" mass="14771">MFFAKILALIGTAALVAHALPQSEHIHDGPTKRAFSAFSPAARALHSSRTLSASMTSVLEARDAVAARCTTRTCPCEARRLVDRFFDIAQGAIAARQVSGDIRCVGTEEEFVERAYEEAKRDVALLPRQNLNCPGGA</sequence>
<keyword evidence="1" id="KW-0732">Signal</keyword>
<keyword evidence="3" id="KW-1185">Reference proteome</keyword>
<feature type="signal peptide" evidence="1">
    <location>
        <begin position="1"/>
        <end position="19"/>
    </location>
</feature>
<dbReference type="AlphaFoldDB" id="A0AAD7GUG0"/>
<gene>
    <name evidence="2" type="ORF">B0H17DRAFT_1298766</name>
</gene>
<evidence type="ECO:0000313" key="3">
    <source>
        <dbReference type="Proteomes" id="UP001221757"/>
    </source>
</evidence>
<protein>
    <submittedName>
        <fullName evidence="2">Uncharacterized protein</fullName>
    </submittedName>
</protein>
<evidence type="ECO:0000256" key="1">
    <source>
        <dbReference type="SAM" id="SignalP"/>
    </source>
</evidence>
<reference evidence="2" key="1">
    <citation type="submission" date="2023-03" db="EMBL/GenBank/DDBJ databases">
        <title>Massive genome expansion in bonnet fungi (Mycena s.s.) driven by repeated elements and novel gene families across ecological guilds.</title>
        <authorList>
            <consortium name="Lawrence Berkeley National Laboratory"/>
            <person name="Harder C.B."/>
            <person name="Miyauchi S."/>
            <person name="Viragh M."/>
            <person name="Kuo A."/>
            <person name="Thoen E."/>
            <person name="Andreopoulos B."/>
            <person name="Lu D."/>
            <person name="Skrede I."/>
            <person name="Drula E."/>
            <person name="Henrissat B."/>
            <person name="Morin E."/>
            <person name="Kohler A."/>
            <person name="Barry K."/>
            <person name="LaButti K."/>
            <person name="Morin E."/>
            <person name="Salamov A."/>
            <person name="Lipzen A."/>
            <person name="Mereny Z."/>
            <person name="Hegedus B."/>
            <person name="Baldrian P."/>
            <person name="Stursova M."/>
            <person name="Weitz H."/>
            <person name="Taylor A."/>
            <person name="Grigoriev I.V."/>
            <person name="Nagy L.G."/>
            <person name="Martin F."/>
            <person name="Kauserud H."/>
        </authorList>
    </citation>
    <scope>NUCLEOTIDE SEQUENCE</scope>
    <source>
        <strain evidence="2">CBHHK067</strain>
    </source>
</reference>
<name>A0AAD7GUG0_MYCRO</name>
<organism evidence="2 3">
    <name type="scientific">Mycena rosella</name>
    <name type="common">Pink bonnet</name>
    <name type="synonym">Agaricus rosellus</name>
    <dbReference type="NCBI Taxonomy" id="1033263"/>
    <lineage>
        <taxon>Eukaryota</taxon>
        <taxon>Fungi</taxon>
        <taxon>Dikarya</taxon>
        <taxon>Basidiomycota</taxon>
        <taxon>Agaricomycotina</taxon>
        <taxon>Agaricomycetes</taxon>
        <taxon>Agaricomycetidae</taxon>
        <taxon>Agaricales</taxon>
        <taxon>Marasmiineae</taxon>
        <taxon>Mycenaceae</taxon>
        <taxon>Mycena</taxon>
    </lineage>
</organism>
<dbReference type="Proteomes" id="UP001221757">
    <property type="component" value="Unassembled WGS sequence"/>
</dbReference>
<evidence type="ECO:0000313" key="2">
    <source>
        <dbReference type="EMBL" id="KAJ7705424.1"/>
    </source>
</evidence>